<evidence type="ECO:0000256" key="2">
    <source>
        <dbReference type="SAM" id="SignalP"/>
    </source>
</evidence>
<gene>
    <name evidence="3" type="ORF">SLEP1_g35048</name>
</gene>
<feature type="chain" id="PRO_5043316053" evidence="2">
    <location>
        <begin position="18"/>
        <end position="72"/>
    </location>
</feature>
<dbReference type="AlphaFoldDB" id="A0AAV5KMB7"/>
<evidence type="ECO:0000256" key="1">
    <source>
        <dbReference type="SAM" id="Phobius"/>
    </source>
</evidence>
<keyword evidence="2" id="KW-0732">Signal</keyword>
<feature type="transmembrane region" description="Helical" evidence="1">
    <location>
        <begin position="43"/>
        <end position="64"/>
    </location>
</feature>
<feature type="signal peptide" evidence="2">
    <location>
        <begin position="1"/>
        <end position="17"/>
    </location>
</feature>
<keyword evidence="1" id="KW-0472">Membrane</keyword>
<evidence type="ECO:0000313" key="4">
    <source>
        <dbReference type="Proteomes" id="UP001054252"/>
    </source>
</evidence>
<evidence type="ECO:0000313" key="3">
    <source>
        <dbReference type="EMBL" id="GKV25649.1"/>
    </source>
</evidence>
<dbReference type="EMBL" id="BPVZ01000069">
    <property type="protein sequence ID" value="GKV25649.1"/>
    <property type="molecule type" value="Genomic_DNA"/>
</dbReference>
<comment type="caution">
    <text evidence="3">The sequence shown here is derived from an EMBL/GenBank/DDBJ whole genome shotgun (WGS) entry which is preliminary data.</text>
</comment>
<keyword evidence="4" id="KW-1185">Reference proteome</keyword>
<protein>
    <submittedName>
        <fullName evidence="3">Uncharacterized protein</fullName>
    </submittedName>
</protein>
<proteinExistence type="predicted"/>
<dbReference type="Proteomes" id="UP001054252">
    <property type="component" value="Unassembled WGS sequence"/>
</dbReference>
<name>A0AAV5KMB7_9ROSI</name>
<keyword evidence="1" id="KW-1133">Transmembrane helix</keyword>
<sequence>MPSLILLLLHTILLSDIDRFGDVPPRLTSCSIALLLLLRLVPVTSIGVSALVSSCILGLLMGLLKVLSPHLS</sequence>
<organism evidence="3 4">
    <name type="scientific">Rubroshorea leprosula</name>
    <dbReference type="NCBI Taxonomy" id="152421"/>
    <lineage>
        <taxon>Eukaryota</taxon>
        <taxon>Viridiplantae</taxon>
        <taxon>Streptophyta</taxon>
        <taxon>Embryophyta</taxon>
        <taxon>Tracheophyta</taxon>
        <taxon>Spermatophyta</taxon>
        <taxon>Magnoliopsida</taxon>
        <taxon>eudicotyledons</taxon>
        <taxon>Gunneridae</taxon>
        <taxon>Pentapetalae</taxon>
        <taxon>rosids</taxon>
        <taxon>malvids</taxon>
        <taxon>Malvales</taxon>
        <taxon>Dipterocarpaceae</taxon>
        <taxon>Rubroshorea</taxon>
    </lineage>
</organism>
<keyword evidence="1" id="KW-0812">Transmembrane</keyword>
<accession>A0AAV5KMB7</accession>
<reference evidence="3 4" key="1">
    <citation type="journal article" date="2021" name="Commun. Biol.">
        <title>The genome of Shorea leprosula (Dipterocarpaceae) highlights the ecological relevance of drought in aseasonal tropical rainforests.</title>
        <authorList>
            <person name="Ng K.K.S."/>
            <person name="Kobayashi M.J."/>
            <person name="Fawcett J.A."/>
            <person name="Hatakeyama M."/>
            <person name="Paape T."/>
            <person name="Ng C.H."/>
            <person name="Ang C.C."/>
            <person name="Tnah L.H."/>
            <person name="Lee C.T."/>
            <person name="Nishiyama T."/>
            <person name="Sese J."/>
            <person name="O'Brien M.J."/>
            <person name="Copetti D."/>
            <person name="Mohd Noor M.I."/>
            <person name="Ong R.C."/>
            <person name="Putra M."/>
            <person name="Sireger I.Z."/>
            <person name="Indrioko S."/>
            <person name="Kosugi Y."/>
            <person name="Izuno A."/>
            <person name="Isagi Y."/>
            <person name="Lee S.L."/>
            <person name="Shimizu K.K."/>
        </authorList>
    </citation>
    <scope>NUCLEOTIDE SEQUENCE [LARGE SCALE GENOMIC DNA]</scope>
    <source>
        <strain evidence="3">214</strain>
    </source>
</reference>